<dbReference type="PANTHER" id="PTHR43735">
    <property type="entry name" value="APOPTOSIS-INDUCING FACTOR 1"/>
    <property type="match status" value="1"/>
</dbReference>
<dbReference type="InterPro" id="IPR023753">
    <property type="entry name" value="FAD/NAD-binding_dom"/>
</dbReference>
<dbReference type="OrthoDB" id="202203at2759"/>
<evidence type="ECO:0000259" key="5">
    <source>
        <dbReference type="Pfam" id="PF07992"/>
    </source>
</evidence>
<keyword evidence="2" id="KW-0285">Flavoprotein</keyword>
<dbReference type="Gene3D" id="3.50.50.100">
    <property type="match status" value="1"/>
</dbReference>
<evidence type="ECO:0000313" key="7">
    <source>
        <dbReference type="Proteomes" id="UP000650833"/>
    </source>
</evidence>
<evidence type="ECO:0000256" key="4">
    <source>
        <dbReference type="ARBA" id="ARBA00023002"/>
    </source>
</evidence>
<gene>
    <name evidence="6" type="ORF">INT46_011765</name>
</gene>
<accession>A0A8H7QKZ9</accession>
<keyword evidence="4" id="KW-0560">Oxidoreductase</keyword>
<evidence type="ECO:0000313" key="6">
    <source>
        <dbReference type="EMBL" id="KAG2194194.1"/>
    </source>
</evidence>
<keyword evidence="3" id="KW-0274">FAD</keyword>
<name>A0A8H7QKZ9_9FUNG</name>
<reference evidence="6" key="1">
    <citation type="submission" date="2020-12" db="EMBL/GenBank/DDBJ databases">
        <title>Metabolic potential, ecology and presence of endohyphal bacteria is reflected in genomic diversity of Mucoromycotina.</title>
        <authorList>
            <person name="Muszewska A."/>
            <person name="Okrasinska A."/>
            <person name="Steczkiewicz K."/>
            <person name="Drgas O."/>
            <person name="Orlowska M."/>
            <person name="Perlinska-Lenart U."/>
            <person name="Aleksandrzak-Piekarczyk T."/>
            <person name="Szatraj K."/>
            <person name="Zielenkiewicz U."/>
            <person name="Pilsyk S."/>
            <person name="Malc E."/>
            <person name="Mieczkowski P."/>
            <person name="Kruszewska J.S."/>
            <person name="Biernat P."/>
            <person name="Pawlowska J."/>
        </authorList>
    </citation>
    <scope>NUCLEOTIDE SEQUENCE</scope>
    <source>
        <strain evidence="6">CBS 226.32</strain>
    </source>
</reference>
<proteinExistence type="inferred from homology"/>
<dbReference type="PRINTS" id="PR00368">
    <property type="entry name" value="FADPNR"/>
</dbReference>
<dbReference type="PANTHER" id="PTHR43735:SF3">
    <property type="entry name" value="FERROPTOSIS SUPPRESSOR PROTEIN 1"/>
    <property type="match status" value="1"/>
</dbReference>
<evidence type="ECO:0000256" key="3">
    <source>
        <dbReference type="ARBA" id="ARBA00022827"/>
    </source>
</evidence>
<keyword evidence="7" id="KW-1185">Reference proteome</keyword>
<protein>
    <recommendedName>
        <fullName evidence="5">FAD/NAD(P)-binding domain-containing protein</fullName>
    </recommendedName>
</protein>
<comment type="caution">
    <text evidence="6">The sequence shown here is derived from an EMBL/GenBank/DDBJ whole genome shotgun (WGS) entry which is preliminary data.</text>
</comment>
<dbReference type="GO" id="GO:0004174">
    <property type="term" value="F:electron-transferring-flavoprotein dehydrogenase activity"/>
    <property type="evidence" value="ECO:0007669"/>
    <property type="project" value="TreeGrafter"/>
</dbReference>
<dbReference type="GO" id="GO:0050660">
    <property type="term" value="F:flavin adenine dinucleotide binding"/>
    <property type="evidence" value="ECO:0007669"/>
    <property type="project" value="TreeGrafter"/>
</dbReference>
<feature type="domain" description="FAD/NAD(P)-binding" evidence="5">
    <location>
        <begin position="4"/>
        <end position="301"/>
    </location>
</feature>
<dbReference type="InterPro" id="IPR036188">
    <property type="entry name" value="FAD/NAD-bd_sf"/>
</dbReference>
<dbReference type="AlphaFoldDB" id="A0A8H7QKZ9"/>
<dbReference type="PRINTS" id="PR00411">
    <property type="entry name" value="PNDRDTASEI"/>
</dbReference>
<dbReference type="SUPFAM" id="SSF51905">
    <property type="entry name" value="FAD/NAD(P)-binding domain"/>
    <property type="match status" value="1"/>
</dbReference>
<dbReference type="Pfam" id="PF07992">
    <property type="entry name" value="Pyr_redox_2"/>
    <property type="match status" value="1"/>
</dbReference>
<sequence>MTKNIVIVGGGFAGTKVANNLEKALAKANDQEFRIVLVEKKSHFYHAIAGLRSAVLDWDSRIMIPYTNLFQNKKNKVIQASAEQLLKNELILDQPVEEFGVRIPFDYLVIATGTQYPFPGKVSELDYETAHSRMQSLRSDVKSANSVVIVGGGSVGIELAGEIREVYPYKKITIVHSKDSFLDDFDNSTAKSKKDVLALVQKNNVDTIFNDVVILPINSKDPYYKPVDGVVNTKRGKSIQNVDLVMLAFGSRPQTEWLKNTDIGAEIVNRNGYIKVKDTFQVDHPDLSHVFVLGDAADFNESKLALRTNTHAPIVAKNIVQVAVEKRLVPTGLHKSTLTLIFISFGKKQGIGYVPLLGGIHVGSWLVSKLKGGSLFAYKSWETLNLTEPSSSER</sequence>
<comment type="similarity">
    <text evidence="1">Belongs to the FAD-dependent oxidoreductase family.</text>
</comment>
<dbReference type="GO" id="GO:0005737">
    <property type="term" value="C:cytoplasm"/>
    <property type="evidence" value="ECO:0007669"/>
    <property type="project" value="TreeGrafter"/>
</dbReference>
<evidence type="ECO:0000256" key="1">
    <source>
        <dbReference type="ARBA" id="ARBA00006442"/>
    </source>
</evidence>
<organism evidence="6 7">
    <name type="scientific">Mucor plumbeus</name>
    <dbReference type="NCBI Taxonomy" id="97098"/>
    <lineage>
        <taxon>Eukaryota</taxon>
        <taxon>Fungi</taxon>
        <taxon>Fungi incertae sedis</taxon>
        <taxon>Mucoromycota</taxon>
        <taxon>Mucoromycotina</taxon>
        <taxon>Mucoromycetes</taxon>
        <taxon>Mucorales</taxon>
        <taxon>Mucorineae</taxon>
        <taxon>Mucoraceae</taxon>
        <taxon>Mucor</taxon>
    </lineage>
</organism>
<dbReference type="Proteomes" id="UP000650833">
    <property type="component" value="Unassembled WGS sequence"/>
</dbReference>
<evidence type="ECO:0000256" key="2">
    <source>
        <dbReference type="ARBA" id="ARBA00022630"/>
    </source>
</evidence>
<dbReference type="EMBL" id="JAEPRC010000602">
    <property type="protein sequence ID" value="KAG2194194.1"/>
    <property type="molecule type" value="Genomic_DNA"/>
</dbReference>